<dbReference type="PROSITE" id="PS50835">
    <property type="entry name" value="IG_LIKE"/>
    <property type="match status" value="2"/>
</dbReference>
<dbReference type="SUPFAM" id="SSF48726">
    <property type="entry name" value="Immunoglobulin"/>
    <property type="match status" value="2"/>
</dbReference>
<dbReference type="SMART" id="SM00408">
    <property type="entry name" value="IGc2"/>
    <property type="match status" value="2"/>
</dbReference>
<dbReference type="InterPro" id="IPR036179">
    <property type="entry name" value="Ig-like_dom_sf"/>
</dbReference>
<dbReference type="InterPro" id="IPR013098">
    <property type="entry name" value="Ig_I-set"/>
</dbReference>
<accession>A0ABD0KFT6</accession>
<organism evidence="6 7">
    <name type="scientific">Batillaria attramentaria</name>
    <dbReference type="NCBI Taxonomy" id="370345"/>
    <lineage>
        <taxon>Eukaryota</taxon>
        <taxon>Metazoa</taxon>
        <taxon>Spiralia</taxon>
        <taxon>Lophotrochozoa</taxon>
        <taxon>Mollusca</taxon>
        <taxon>Gastropoda</taxon>
        <taxon>Caenogastropoda</taxon>
        <taxon>Sorbeoconcha</taxon>
        <taxon>Cerithioidea</taxon>
        <taxon>Batillariidae</taxon>
        <taxon>Batillaria</taxon>
    </lineage>
</organism>
<dbReference type="InterPro" id="IPR003599">
    <property type="entry name" value="Ig_sub"/>
</dbReference>
<dbReference type="SMART" id="SM00409">
    <property type="entry name" value="IG"/>
    <property type="match status" value="2"/>
</dbReference>
<keyword evidence="2" id="KW-0677">Repeat</keyword>
<dbReference type="InterPro" id="IPR013783">
    <property type="entry name" value="Ig-like_fold"/>
</dbReference>
<keyword evidence="7" id="KW-1185">Reference proteome</keyword>
<dbReference type="EMBL" id="JACVVK020000187">
    <property type="protein sequence ID" value="KAK7485855.1"/>
    <property type="molecule type" value="Genomic_DNA"/>
</dbReference>
<keyword evidence="1" id="KW-0732">Signal</keyword>
<proteinExistence type="predicted"/>
<evidence type="ECO:0000256" key="4">
    <source>
        <dbReference type="ARBA" id="ARBA00023319"/>
    </source>
</evidence>
<dbReference type="PANTHER" id="PTHR12231:SF253">
    <property type="entry name" value="DPR-INTERACTING PROTEIN ETA, ISOFORM B-RELATED"/>
    <property type="match status" value="1"/>
</dbReference>
<evidence type="ECO:0000313" key="6">
    <source>
        <dbReference type="EMBL" id="KAK7485855.1"/>
    </source>
</evidence>
<feature type="non-terminal residue" evidence="6">
    <location>
        <position position="269"/>
    </location>
</feature>
<dbReference type="CDD" id="cd00096">
    <property type="entry name" value="Ig"/>
    <property type="match status" value="1"/>
</dbReference>
<dbReference type="PANTHER" id="PTHR12231">
    <property type="entry name" value="CTX-RELATED TYPE I TRANSMEMBRANE PROTEIN"/>
    <property type="match status" value="1"/>
</dbReference>
<feature type="domain" description="Ig-like" evidence="5">
    <location>
        <begin position="40"/>
        <end position="160"/>
    </location>
</feature>
<dbReference type="InterPro" id="IPR003598">
    <property type="entry name" value="Ig_sub2"/>
</dbReference>
<gene>
    <name evidence="6" type="ORF">BaRGS_00022850</name>
</gene>
<evidence type="ECO:0000256" key="3">
    <source>
        <dbReference type="ARBA" id="ARBA00023157"/>
    </source>
</evidence>
<dbReference type="Pfam" id="PF07679">
    <property type="entry name" value="I-set"/>
    <property type="match status" value="1"/>
</dbReference>
<dbReference type="Pfam" id="PF13927">
    <property type="entry name" value="Ig_3"/>
    <property type="match status" value="1"/>
</dbReference>
<dbReference type="Gene3D" id="2.60.40.10">
    <property type="entry name" value="Immunoglobulins"/>
    <property type="match status" value="2"/>
</dbReference>
<dbReference type="InterPro" id="IPR051170">
    <property type="entry name" value="Neural/epithelial_adhesion"/>
</dbReference>
<protein>
    <recommendedName>
        <fullName evidence="5">Ig-like domain-containing protein</fullName>
    </recommendedName>
</protein>
<dbReference type="InterPro" id="IPR007110">
    <property type="entry name" value="Ig-like_dom"/>
</dbReference>
<keyword evidence="3" id="KW-1015">Disulfide bond</keyword>
<dbReference type="Proteomes" id="UP001519460">
    <property type="component" value="Unassembled WGS sequence"/>
</dbReference>
<evidence type="ECO:0000313" key="7">
    <source>
        <dbReference type="Proteomes" id="UP001519460"/>
    </source>
</evidence>
<evidence type="ECO:0000256" key="2">
    <source>
        <dbReference type="ARBA" id="ARBA00022737"/>
    </source>
</evidence>
<evidence type="ECO:0000256" key="1">
    <source>
        <dbReference type="ARBA" id="ARBA00022729"/>
    </source>
</evidence>
<dbReference type="AlphaFoldDB" id="A0ABD0KFT6"/>
<evidence type="ECO:0000259" key="5">
    <source>
        <dbReference type="PROSITE" id="PS50835"/>
    </source>
</evidence>
<name>A0ABD0KFT6_9CAEN</name>
<keyword evidence="4" id="KW-0393">Immunoglobulin domain</keyword>
<feature type="domain" description="Ig-like" evidence="5">
    <location>
        <begin position="179"/>
        <end position="268"/>
    </location>
</feature>
<feature type="non-terminal residue" evidence="6">
    <location>
        <position position="1"/>
    </location>
</feature>
<comment type="caution">
    <text evidence="6">The sequence shown here is derived from an EMBL/GenBank/DDBJ whole genome shotgun (WGS) entry which is preliminary data.</text>
</comment>
<reference evidence="6 7" key="1">
    <citation type="journal article" date="2023" name="Sci. Data">
        <title>Genome assembly of the Korean intertidal mud-creeper Batillaria attramentaria.</title>
        <authorList>
            <person name="Patra A.K."/>
            <person name="Ho P.T."/>
            <person name="Jun S."/>
            <person name="Lee S.J."/>
            <person name="Kim Y."/>
            <person name="Won Y.J."/>
        </authorList>
    </citation>
    <scope>NUCLEOTIDE SEQUENCE [LARGE SCALE GENOMIC DNA]</scope>
    <source>
        <strain evidence="6">Wonlab-2016</strain>
    </source>
</reference>
<sequence length="269" mass="30325">GLVRNSGQHDRKKGVLNAALAEFRSGRLRFNKRFLRHPGPSGERKLFFKSRGFQTVTVGRRHQSIFLECEAGGSPTPTIHWLKDGQRLTQGAFETVEDDTAAYEDLDSDQEASTGDKLRLSATKSRLYLDCLTDASEGEYTCVAETPFMRKTQSTIVKVEGHGYPSDNCIVKRSARGEPARVYMWTASRLEYEDSTVQLFCRASGTPDPVITWYDSMNNTIPDDSEQFSVAVNGDLIIRDISWFNNMGVYRCMAENQFGSQLVETFLYP</sequence>